<protein>
    <submittedName>
        <fullName evidence="2">2OG-Fe(II) oxygenase superfamily protein</fullName>
    </submittedName>
</protein>
<dbReference type="PROSITE" id="PS51471">
    <property type="entry name" value="FE2OG_OXY"/>
    <property type="match status" value="1"/>
</dbReference>
<evidence type="ECO:0000259" key="1">
    <source>
        <dbReference type="PROSITE" id="PS51471"/>
    </source>
</evidence>
<accession>A0AAW9CM44</accession>
<gene>
    <name evidence="2" type="ORF">C7S16_4685</name>
</gene>
<feature type="domain" description="Fe2OG dioxygenase" evidence="1">
    <location>
        <begin position="30"/>
        <end position="129"/>
    </location>
</feature>
<organism evidence="2 3">
    <name type="scientific">Burkholderia thailandensis</name>
    <dbReference type="NCBI Taxonomy" id="57975"/>
    <lineage>
        <taxon>Bacteria</taxon>
        <taxon>Pseudomonadati</taxon>
        <taxon>Pseudomonadota</taxon>
        <taxon>Betaproteobacteria</taxon>
        <taxon>Burkholderiales</taxon>
        <taxon>Burkholderiaceae</taxon>
        <taxon>Burkholderia</taxon>
        <taxon>pseudomallei group</taxon>
    </lineage>
</organism>
<dbReference type="Gene3D" id="2.60.120.620">
    <property type="entry name" value="q2cbj1_9rhob like domain"/>
    <property type="match status" value="1"/>
</dbReference>
<dbReference type="InterPro" id="IPR044862">
    <property type="entry name" value="Pro_4_hyd_alph_FE2OG_OXY"/>
</dbReference>
<dbReference type="RefSeq" id="WP_318826134.1">
    <property type="nucleotide sequence ID" value="NZ_QXCT01000001.1"/>
</dbReference>
<proteinExistence type="predicted"/>
<reference evidence="2" key="1">
    <citation type="submission" date="2018-08" db="EMBL/GenBank/DDBJ databases">
        <title>Identification of Burkholderia cepacia strains that express a Burkholderia pseudomallei-like capsular polysaccharide.</title>
        <authorList>
            <person name="Burtnick M.N."/>
            <person name="Vongsouvath M."/>
            <person name="Newton P."/>
            <person name="Wuthiekanun V."/>
            <person name="Limmathurotsakul D."/>
            <person name="Brett P.J."/>
            <person name="Chantratita N."/>
            <person name="Dance D.A."/>
        </authorList>
    </citation>
    <scope>NUCLEOTIDE SEQUENCE</scope>
    <source>
        <strain evidence="2">SBXCC001</strain>
    </source>
</reference>
<evidence type="ECO:0000313" key="3">
    <source>
        <dbReference type="Proteomes" id="UP001272137"/>
    </source>
</evidence>
<name>A0AAW9CM44_BURTH</name>
<sequence length="133" mass="15226">MIPCEKRTLHVYRLVWDAALDATRRHYHLTVSGITRMPHYVEYHAGFGHFHWHNDYSHESEEAPRKLTVIVQLSEPHEYEGGDLEVFGSSIAVAPRHRGSIICLPSFVEHRVTPVVAGVRRVLVAWIAGPRLK</sequence>
<evidence type="ECO:0000313" key="2">
    <source>
        <dbReference type="EMBL" id="MDW9251690.1"/>
    </source>
</evidence>
<dbReference type="Proteomes" id="UP001272137">
    <property type="component" value="Unassembled WGS sequence"/>
</dbReference>
<dbReference type="AlphaFoldDB" id="A0AAW9CM44"/>
<dbReference type="EMBL" id="QXCT01000001">
    <property type="protein sequence ID" value="MDW9251690.1"/>
    <property type="molecule type" value="Genomic_DNA"/>
</dbReference>
<comment type="caution">
    <text evidence="2">The sequence shown here is derived from an EMBL/GenBank/DDBJ whole genome shotgun (WGS) entry which is preliminary data.</text>
</comment>
<dbReference type="InterPro" id="IPR005123">
    <property type="entry name" value="Oxoglu/Fe-dep_dioxygenase_dom"/>
</dbReference>
<dbReference type="Pfam" id="PF13640">
    <property type="entry name" value="2OG-FeII_Oxy_3"/>
    <property type="match status" value="1"/>
</dbReference>